<sequence>MDRVGPHGSGAERTREDAMEEQHEDHGHSTAAWTGVGVILVGAAIAAVAVAIPSVWLGIVGAVVIVAGVVAGKVLSMAGYGGQGHHAQAGGAIDAPDEAGAQTLGKS</sequence>
<evidence type="ECO:0000313" key="3">
    <source>
        <dbReference type="EMBL" id="GAA2022758.1"/>
    </source>
</evidence>
<evidence type="ECO:0000256" key="1">
    <source>
        <dbReference type="SAM" id="MobiDB-lite"/>
    </source>
</evidence>
<feature type="region of interest" description="Disordered" evidence="1">
    <location>
        <begin position="1"/>
        <end position="29"/>
    </location>
</feature>
<reference evidence="3 4" key="1">
    <citation type="journal article" date="2019" name="Int. J. Syst. Evol. Microbiol.">
        <title>The Global Catalogue of Microorganisms (GCM) 10K type strain sequencing project: providing services to taxonomists for standard genome sequencing and annotation.</title>
        <authorList>
            <consortium name="The Broad Institute Genomics Platform"/>
            <consortium name="The Broad Institute Genome Sequencing Center for Infectious Disease"/>
            <person name="Wu L."/>
            <person name="Ma J."/>
        </authorList>
    </citation>
    <scope>NUCLEOTIDE SEQUENCE [LARGE SCALE GENOMIC DNA]</scope>
    <source>
        <strain evidence="3 4">JCM 14283</strain>
    </source>
</reference>
<evidence type="ECO:0000313" key="4">
    <source>
        <dbReference type="Proteomes" id="UP001501285"/>
    </source>
</evidence>
<name>A0ABN2TVI7_9MICO</name>
<keyword evidence="2" id="KW-1133">Transmembrane helix</keyword>
<dbReference type="EMBL" id="BAAANB010000002">
    <property type="protein sequence ID" value="GAA2022758.1"/>
    <property type="molecule type" value="Genomic_DNA"/>
</dbReference>
<keyword evidence="4" id="KW-1185">Reference proteome</keyword>
<feature type="transmembrane region" description="Helical" evidence="2">
    <location>
        <begin position="31"/>
        <end position="50"/>
    </location>
</feature>
<dbReference type="InterPro" id="IPR046550">
    <property type="entry name" value="DUF6704"/>
</dbReference>
<keyword evidence="2" id="KW-0812">Transmembrane</keyword>
<feature type="region of interest" description="Disordered" evidence="1">
    <location>
        <begin position="83"/>
        <end position="107"/>
    </location>
</feature>
<feature type="compositionally biased region" description="Basic and acidic residues" evidence="1">
    <location>
        <begin position="1"/>
        <end position="28"/>
    </location>
</feature>
<gene>
    <name evidence="3" type="ORF">GCM10009740_09760</name>
</gene>
<dbReference type="NCBIfam" id="NF041681">
    <property type="entry name" value="HGxxPAAW"/>
    <property type="match status" value="1"/>
</dbReference>
<protein>
    <submittedName>
        <fullName evidence="3">Uncharacterized protein</fullName>
    </submittedName>
</protein>
<dbReference type="Pfam" id="PF20447">
    <property type="entry name" value="DUF6704"/>
    <property type="match status" value="1"/>
</dbReference>
<proteinExistence type="predicted"/>
<accession>A0ABN2TVI7</accession>
<keyword evidence="2" id="KW-0472">Membrane</keyword>
<dbReference type="Proteomes" id="UP001501285">
    <property type="component" value="Unassembled WGS sequence"/>
</dbReference>
<comment type="caution">
    <text evidence="3">The sequence shown here is derived from an EMBL/GenBank/DDBJ whole genome shotgun (WGS) entry which is preliminary data.</text>
</comment>
<organism evidence="3 4">
    <name type="scientific">Terrabacter terrae</name>
    <dbReference type="NCBI Taxonomy" id="318434"/>
    <lineage>
        <taxon>Bacteria</taxon>
        <taxon>Bacillati</taxon>
        <taxon>Actinomycetota</taxon>
        <taxon>Actinomycetes</taxon>
        <taxon>Micrococcales</taxon>
        <taxon>Intrasporangiaceae</taxon>
        <taxon>Terrabacter</taxon>
    </lineage>
</organism>
<feature type="transmembrane region" description="Helical" evidence="2">
    <location>
        <begin position="56"/>
        <end position="75"/>
    </location>
</feature>
<evidence type="ECO:0000256" key="2">
    <source>
        <dbReference type="SAM" id="Phobius"/>
    </source>
</evidence>